<name>A0A8S4RD93_9NEOP</name>
<dbReference type="Proteomes" id="UP000838756">
    <property type="component" value="Unassembled WGS sequence"/>
</dbReference>
<proteinExistence type="predicted"/>
<accession>A0A8S4RD93</accession>
<evidence type="ECO:0000313" key="2">
    <source>
        <dbReference type="Proteomes" id="UP000838756"/>
    </source>
</evidence>
<evidence type="ECO:0000313" key="1">
    <source>
        <dbReference type="EMBL" id="CAH2235273.1"/>
    </source>
</evidence>
<sequence>MELEEHSRSLRCGSETRIQSASYASMVYQPRRGADPYGPPWFYGKKVSGELDETVLSLRARSSLVKGEKLFRREVLLDADKYLIELRTSDLKAK</sequence>
<reference evidence="1" key="1">
    <citation type="submission" date="2022-03" db="EMBL/GenBank/DDBJ databases">
        <authorList>
            <person name="Lindestad O."/>
        </authorList>
    </citation>
    <scope>NUCLEOTIDE SEQUENCE</scope>
</reference>
<gene>
    <name evidence="1" type="primary">jg20648</name>
    <name evidence="1" type="ORF">PAEG_LOCUS12943</name>
</gene>
<dbReference type="AlphaFoldDB" id="A0A8S4RD93"/>
<dbReference type="EMBL" id="CAKXAJ010025119">
    <property type="protein sequence ID" value="CAH2235273.1"/>
    <property type="molecule type" value="Genomic_DNA"/>
</dbReference>
<protein>
    <submittedName>
        <fullName evidence="1">Jg20648 protein</fullName>
    </submittedName>
</protein>
<keyword evidence="2" id="KW-1185">Reference proteome</keyword>
<organism evidence="1 2">
    <name type="scientific">Pararge aegeria aegeria</name>
    <dbReference type="NCBI Taxonomy" id="348720"/>
    <lineage>
        <taxon>Eukaryota</taxon>
        <taxon>Metazoa</taxon>
        <taxon>Ecdysozoa</taxon>
        <taxon>Arthropoda</taxon>
        <taxon>Hexapoda</taxon>
        <taxon>Insecta</taxon>
        <taxon>Pterygota</taxon>
        <taxon>Neoptera</taxon>
        <taxon>Endopterygota</taxon>
        <taxon>Lepidoptera</taxon>
        <taxon>Glossata</taxon>
        <taxon>Ditrysia</taxon>
        <taxon>Papilionoidea</taxon>
        <taxon>Nymphalidae</taxon>
        <taxon>Satyrinae</taxon>
        <taxon>Satyrini</taxon>
        <taxon>Parargina</taxon>
        <taxon>Pararge</taxon>
    </lineage>
</organism>
<comment type="caution">
    <text evidence="1">The sequence shown here is derived from an EMBL/GenBank/DDBJ whole genome shotgun (WGS) entry which is preliminary data.</text>
</comment>